<dbReference type="InterPro" id="IPR039420">
    <property type="entry name" value="WalR-like"/>
</dbReference>
<dbReference type="InterPro" id="IPR000792">
    <property type="entry name" value="Tscrpt_reg_LuxR_C"/>
</dbReference>
<keyword evidence="2" id="KW-0805">Transcription regulation</keyword>
<dbReference type="PROSITE" id="PS50110">
    <property type="entry name" value="RESPONSE_REGULATORY"/>
    <property type="match status" value="1"/>
</dbReference>
<proteinExistence type="predicted"/>
<dbReference type="SMART" id="SM00448">
    <property type="entry name" value="REC"/>
    <property type="match status" value="1"/>
</dbReference>
<dbReference type="SUPFAM" id="SSF52172">
    <property type="entry name" value="CheY-like"/>
    <property type="match status" value="1"/>
</dbReference>
<keyword evidence="1 5" id="KW-0597">Phosphoprotein</keyword>
<evidence type="ECO:0000256" key="4">
    <source>
        <dbReference type="ARBA" id="ARBA00023163"/>
    </source>
</evidence>
<protein>
    <submittedName>
        <fullName evidence="8">Response regulator transcription factor</fullName>
    </submittedName>
</protein>
<dbReference type="GO" id="GO:0003677">
    <property type="term" value="F:DNA binding"/>
    <property type="evidence" value="ECO:0007669"/>
    <property type="project" value="UniProtKB-KW"/>
</dbReference>
<keyword evidence="9" id="KW-1185">Reference proteome</keyword>
<dbReference type="InterPro" id="IPR001789">
    <property type="entry name" value="Sig_transdc_resp-reg_receiver"/>
</dbReference>
<dbReference type="PANTHER" id="PTHR43214:SF41">
    <property type="entry name" value="NITRATE_NITRITE RESPONSE REGULATOR PROTEIN NARP"/>
    <property type="match status" value="1"/>
</dbReference>
<dbReference type="Gene3D" id="3.40.50.2300">
    <property type="match status" value="1"/>
</dbReference>
<evidence type="ECO:0000313" key="8">
    <source>
        <dbReference type="EMBL" id="MCJ0763490.1"/>
    </source>
</evidence>
<dbReference type="InterPro" id="IPR016032">
    <property type="entry name" value="Sig_transdc_resp-reg_C-effctor"/>
</dbReference>
<feature type="domain" description="Response regulatory" evidence="7">
    <location>
        <begin position="3"/>
        <end position="119"/>
    </location>
</feature>
<sequence length="214" mass="23136">MNSVLVLDDHGIVRYGLEMLISSCAELTLAGSAGSLAEGLRCIAELKPALVISDMSMEDSRGIDTVRAVVQAQGPRSTLIMSMHDEMLYGEQVLALGAQGYLMKENAHALVVPAALAVLNGQTWVSQKLNAKLLNRLMKRNSHEPARPDAAHSPTLSARELQVLELLGAGKTTKEIAFELDLSNRTVDIHRANIKRKLGLKSGTELLAFALSRI</sequence>
<feature type="domain" description="HTH luxR-type" evidence="6">
    <location>
        <begin position="149"/>
        <end position="214"/>
    </location>
</feature>
<dbReference type="Pfam" id="PF00072">
    <property type="entry name" value="Response_reg"/>
    <property type="match status" value="1"/>
</dbReference>
<dbReference type="SUPFAM" id="SSF46894">
    <property type="entry name" value="C-terminal effector domain of the bipartite response regulators"/>
    <property type="match status" value="1"/>
</dbReference>
<dbReference type="InterPro" id="IPR011006">
    <property type="entry name" value="CheY-like_superfamily"/>
</dbReference>
<dbReference type="RefSeq" id="WP_243306080.1">
    <property type="nucleotide sequence ID" value="NZ_JALGBI010000001.1"/>
</dbReference>
<evidence type="ECO:0000256" key="3">
    <source>
        <dbReference type="ARBA" id="ARBA00023125"/>
    </source>
</evidence>
<dbReference type="PROSITE" id="PS50043">
    <property type="entry name" value="HTH_LUXR_2"/>
    <property type="match status" value="1"/>
</dbReference>
<dbReference type="Pfam" id="PF00196">
    <property type="entry name" value="GerE"/>
    <property type="match status" value="1"/>
</dbReference>
<dbReference type="AlphaFoldDB" id="A0A9X2AN69"/>
<keyword evidence="3" id="KW-0238">DNA-binding</keyword>
<keyword evidence="4" id="KW-0804">Transcription</keyword>
<evidence type="ECO:0000259" key="6">
    <source>
        <dbReference type="PROSITE" id="PS50043"/>
    </source>
</evidence>
<dbReference type="EMBL" id="JALGBI010000001">
    <property type="protein sequence ID" value="MCJ0763490.1"/>
    <property type="molecule type" value="Genomic_DNA"/>
</dbReference>
<dbReference type="PROSITE" id="PS00622">
    <property type="entry name" value="HTH_LUXR_1"/>
    <property type="match status" value="1"/>
</dbReference>
<evidence type="ECO:0000256" key="2">
    <source>
        <dbReference type="ARBA" id="ARBA00023015"/>
    </source>
</evidence>
<dbReference type="Proteomes" id="UP001139447">
    <property type="component" value="Unassembled WGS sequence"/>
</dbReference>
<evidence type="ECO:0000313" key="9">
    <source>
        <dbReference type="Proteomes" id="UP001139447"/>
    </source>
</evidence>
<gene>
    <name evidence="8" type="ORF">MMF98_09735</name>
</gene>
<dbReference type="GO" id="GO:0006355">
    <property type="term" value="P:regulation of DNA-templated transcription"/>
    <property type="evidence" value="ECO:0007669"/>
    <property type="project" value="InterPro"/>
</dbReference>
<dbReference type="InterPro" id="IPR058245">
    <property type="entry name" value="NreC/VraR/RcsB-like_REC"/>
</dbReference>
<name>A0A9X2AN69_9BURK</name>
<accession>A0A9X2AN69</accession>
<dbReference type="GO" id="GO:0000160">
    <property type="term" value="P:phosphorelay signal transduction system"/>
    <property type="evidence" value="ECO:0007669"/>
    <property type="project" value="InterPro"/>
</dbReference>
<dbReference type="SMART" id="SM00421">
    <property type="entry name" value="HTH_LUXR"/>
    <property type="match status" value="1"/>
</dbReference>
<feature type="modified residue" description="4-aspartylphosphate" evidence="5">
    <location>
        <position position="54"/>
    </location>
</feature>
<evidence type="ECO:0000259" key="7">
    <source>
        <dbReference type="PROSITE" id="PS50110"/>
    </source>
</evidence>
<dbReference type="PRINTS" id="PR00038">
    <property type="entry name" value="HTHLUXR"/>
</dbReference>
<dbReference type="CDD" id="cd17535">
    <property type="entry name" value="REC_NarL-like"/>
    <property type="match status" value="1"/>
</dbReference>
<reference evidence="8" key="1">
    <citation type="submission" date="2022-03" db="EMBL/GenBank/DDBJ databases">
        <authorList>
            <person name="Woo C.Y."/>
        </authorList>
    </citation>
    <scope>NUCLEOTIDE SEQUENCE</scope>
    <source>
        <strain evidence="8">CYS-02</strain>
    </source>
</reference>
<evidence type="ECO:0000256" key="5">
    <source>
        <dbReference type="PROSITE-ProRule" id="PRU00169"/>
    </source>
</evidence>
<comment type="caution">
    <text evidence="8">The sequence shown here is derived from an EMBL/GenBank/DDBJ whole genome shotgun (WGS) entry which is preliminary data.</text>
</comment>
<dbReference type="CDD" id="cd06170">
    <property type="entry name" value="LuxR_C_like"/>
    <property type="match status" value="1"/>
</dbReference>
<organism evidence="8 9">
    <name type="scientific">Variovorax terrae</name>
    <dbReference type="NCBI Taxonomy" id="2923278"/>
    <lineage>
        <taxon>Bacteria</taxon>
        <taxon>Pseudomonadati</taxon>
        <taxon>Pseudomonadota</taxon>
        <taxon>Betaproteobacteria</taxon>
        <taxon>Burkholderiales</taxon>
        <taxon>Comamonadaceae</taxon>
        <taxon>Variovorax</taxon>
    </lineage>
</organism>
<dbReference type="PANTHER" id="PTHR43214">
    <property type="entry name" value="TWO-COMPONENT RESPONSE REGULATOR"/>
    <property type="match status" value="1"/>
</dbReference>
<evidence type="ECO:0000256" key="1">
    <source>
        <dbReference type="ARBA" id="ARBA00022553"/>
    </source>
</evidence>